<reference evidence="3" key="1">
    <citation type="journal article" date="2021" name="Nat. Commun.">
        <title>Genetic determinants of endophytism in the Arabidopsis root mycobiome.</title>
        <authorList>
            <person name="Mesny F."/>
            <person name="Miyauchi S."/>
            <person name="Thiergart T."/>
            <person name="Pickel B."/>
            <person name="Atanasova L."/>
            <person name="Karlsson M."/>
            <person name="Huettel B."/>
            <person name="Barry K.W."/>
            <person name="Haridas S."/>
            <person name="Chen C."/>
            <person name="Bauer D."/>
            <person name="Andreopoulos W."/>
            <person name="Pangilinan J."/>
            <person name="LaButti K."/>
            <person name="Riley R."/>
            <person name="Lipzen A."/>
            <person name="Clum A."/>
            <person name="Drula E."/>
            <person name="Henrissat B."/>
            <person name="Kohler A."/>
            <person name="Grigoriev I.V."/>
            <person name="Martin F.M."/>
            <person name="Hacquard S."/>
        </authorList>
    </citation>
    <scope>NUCLEOTIDE SEQUENCE</scope>
    <source>
        <strain evidence="3">MPI-CAGE-CH-0243</strain>
    </source>
</reference>
<evidence type="ECO:0000313" key="4">
    <source>
        <dbReference type="Proteomes" id="UP000700596"/>
    </source>
</evidence>
<dbReference type="InterPro" id="IPR023210">
    <property type="entry name" value="NADP_OxRdtase_dom"/>
</dbReference>
<dbReference type="InterPro" id="IPR036812">
    <property type="entry name" value="NAD(P)_OxRdtase_dom_sf"/>
</dbReference>
<dbReference type="PROSITE" id="PS00798">
    <property type="entry name" value="ALDOKETO_REDUCTASE_1"/>
    <property type="match status" value="1"/>
</dbReference>
<evidence type="ECO:0000313" key="3">
    <source>
        <dbReference type="EMBL" id="KAH7116705.1"/>
    </source>
</evidence>
<dbReference type="GO" id="GO:0016616">
    <property type="term" value="F:oxidoreductase activity, acting on the CH-OH group of donors, NAD or NADP as acceptor"/>
    <property type="evidence" value="ECO:0007669"/>
    <property type="project" value="UniProtKB-ARBA"/>
</dbReference>
<dbReference type="InterPro" id="IPR018170">
    <property type="entry name" value="Aldo/ket_reductase_CS"/>
</dbReference>
<evidence type="ECO:0000259" key="2">
    <source>
        <dbReference type="Pfam" id="PF00248"/>
    </source>
</evidence>
<evidence type="ECO:0000256" key="1">
    <source>
        <dbReference type="ARBA" id="ARBA00023002"/>
    </source>
</evidence>
<dbReference type="InterPro" id="IPR020471">
    <property type="entry name" value="AKR"/>
</dbReference>
<dbReference type="SUPFAM" id="SSF51430">
    <property type="entry name" value="NAD(P)-linked oxidoreductase"/>
    <property type="match status" value="1"/>
</dbReference>
<organism evidence="3 4">
    <name type="scientific">Dendryphion nanum</name>
    <dbReference type="NCBI Taxonomy" id="256645"/>
    <lineage>
        <taxon>Eukaryota</taxon>
        <taxon>Fungi</taxon>
        <taxon>Dikarya</taxon>
        <taxon>Ascomycota</taxon>
        <taxon>Pezizomycotina</taxon>
        <taxon>Dothideomycetes</taxon>
        <taxon>Pleosporomycetidae</taxon>
        <taxon>Pleosporales</taxon>
        <taxon>Torulaceae</taxon>
        <taxon>Dendryphion</taxon>
    </lineage>
</organism>
<dbReference type="EMBL" id="JAGMWT010000014">
    <property type="protein sequence ID" value="KAH7116705.1"/>
    <property type="molecule type" value="Genomic_DNA"/>
</dbReference>
<dbReference type="Proteomes" id="UP000700596">
    <property type="component" value="Unassembled WGS sequence"/>
</dbReference>
<keyword evidence="4" id="KW-1185">Reference proteome</keyword>
<dbReference type="PANTHER" id="PTHR11732">
    <property type="entry name" value="ALDO/KETO REDUCTASE"/>
    <property type="match status" value="1"/>
</dbReference>
<dbReference type="PRINTS" id="PR00069">
    <property type="entry name" value="ALDKETRDTASE"/>
</dbReference>
<dbReference type="OrthoDB" id="416253at2759"/>
<dbReference type="PROSITE" id="PS00063">
    <property type="entry name" value="ALDOKETO_REDUCTASE_3"/>
    <property type="match status" value="1"/>
</dbReference>
<name>A0A9P9IEQ4_9PLEO</name>
<sequence>MWSVLSHELDIYSSFIIHSSIEERCLPPLCYPSSTMTTNTESVEYGLDTQLEYTPERTQLRFKLNTGNAIPAVGCGTWHVKGDAATEQVKAALAAGYRHIDTAFAYGNEKEVGAGIKASGVERKDIWLTTKLDHRAHHRVEEALEESLQNLGVDYVDLYLMHWPCATDPVDTSKHLPDWDFVKTWEVMQRLPSTGKVKNIGICNVQLVNLDKLLSHPSCKVIPAVNQIELHPNHPSTKLVNVCKSKGIHVTAYSVLGSEKSPLLSGKDETLNKLVEDKGKTAAQILLSWGLQRGTSVLPRSTKPDRLRSNFDLNGWELTEDEMKQLSAVKGRFKACGDGFLPVRVFFDDDE</sequence>
<comment type="caution">
    <text evidence="3">The sequence shown here is derived from an EMBL/GenBank/DDBJ whole genome shotgun (WGS) entry which is preliminary data.</text>
</comment>
<dbReference type="Gene3D" id="3.20.20.100">
    <property type="entry name" value="NADP-dependent oxidoreductase domain"/>
    <property type="match status" value="1"/>
</dbReference>
<feature type="domain" description="NADP-dependent oxidoreductase" evidence="2">
    <location>
        <begin position="73"/>
        <end position="329"/>
    </location>
</feature>
<keyword evidence="1" id="KW-0560">Oxidoreductase</keyword>
<dbReference type="Pfam" id="PF00248">
    <property type="entry name" value="Aldo_ket_red"/>
    <property type="match status" value="1"/>
</dbReference>
<protein>
    <submittedName>
        <fullName evidence="3">Glycerol dehydrogenase Gcy1</fullName>
    </submittedName>
</protein>
<dbReference type="AlphaFoldDB" id="A0A9P9IEQ4"/>
<accession>A0A9P9IEQ4</accession>
<proteinExistence type="predicted"/>
<gene>
    <name evidence="3" type="ORF">B0J11DRAFT_537358</name>
</gene>
<dbReference type="FunFam" id="3.20.20.100:FF:000002">
    <property type="entry name" value="2,5-diketo-D-gluconic acid reductase A"/>
    <property type="match status" value="1"/>
</dbReference>